<gene>
    <name evidence="2" type="ORF">GGD57_004210</name>
</gene>
<protein>
    <submittedName>
        <fullName evidence="2">Uncharacterized protein</fullName>
    </submittedName>
</protein>
<dbReference type="EMBL" id="JACIFY010000016">
    <property type="protein sequence ID" value="MBB4237608.1"/>
    <property type="molecule type" value="Genomic_DNA"/>
</dbReference>
<evidence type="ECO:0000256" key="1">
    <source>
        <dbReference type="SAM" id="MobiDB-lite"/>
    </source>
</evidence>
<dbReference type="RefSeq" id="WP_184472141.1">
    <property type="nucleotide sequence ID" value="NZ_JACIFY010000016.1"/>
</dbReference>
<evidence type="ECO:0000313" key="3">
    <source>
        <dbReference type="Proteomes" id="UP000540909"/>
    </source>
</evidence>
<reference evidence="2 3" key="1">
    <citation type="submission" date="2020-08" db="EMBL/GenBank/DDBJ databases">
        <title>Genomic Encyclopedia of Type Strains, Phase IV (KMG-V): Genome sequencing to study the core and pangenomes of soil and plant-associated prokaryotes.</title>
        <authorList>
            <person name="Whitman W."/>
        </authorList>
    </citation>
    <scope>NUCLEOTIDE SEQUENCE [LARGE SCALE GENOMIC DNA]</scope>
    <source>
        <strain evidence="2 3">SEMIA 4089</strain>
    </source>
</reference>
<comment type="caution">
    <text evidence="2">The sequence shown here is derived from an EMBL/GenBank/DDBJ whole genome shotgun (WGS) entry which is preliminary data.</text>
</comment>
<evidence type="ECO:0000313" key="2">
    <source>
        <dbReference type="EMBL" id="MBB4237608.1"/>
    </source>
</evidence>
<dbReference type="AlphaFoldDB" id="A0A7W6R723"/>
<name>A0A7W6R723_9HYPH</name>
<proteinExistence type="predicted"/>
<accession>A0A7W6R723</accession>
<feature type="region of interest" description="Disordered" evidence="1">
    <location>
        <begin position="1"/>
        <end position="67"/>
    </location>
</feature>
<sequence>MEADAFAKRNHRRENRFAGLQKAAGRIGNPLRPSSPPGFRPDGRNGLPENRRNAGELEQADKKASEK</sequence>
<feature type="compositionally biased region" description="Basic and acidic residues" evidence="1">
    <location>
        <begin position="49"/>
        <end position="67"/>
    </location>
</feature>
<organism evidence="2 3">
    <name type="scientific">Rhizobium esperanzae</name>
    <dbReference type="NCBI Taxonomy" id="1967781"/>
    <lineage>
        <taxon>Bacteria</taxon>
        <taxon>Pseudomonadati</taxon>
        <taxon>Pseudomonadota</taxon>
        <taxon>Alphaproteobacteria</taxon>
        <taxon>Hyphomicrobiales</taxon>
        <taxon>Rhizobiaceae</taxon>
        <taxon>Rhizobium/Agrobacterium group</taxon>
        <taxon>Rhizobium</taxon>
    </lineage>
</organism>
<dbReference type="Proteomes" id="UP000540909">
    <property type="component" value="Unassembled WGS sequence"/>
</dbReference>